<feature type="transmembrane region" description="Helical" evidence="1">
    <location>
        <begin position="44"/>
        <end position="64"/>
    </location>
</feature>
<gene>
    <name evidence="2" type="ORF">QK289_12440</name>
</gene>
<evidence type="ECO:0000313" key="2">
    <source>
        <dbReference type="EMBL" id="MDI3235819.1"/>
    </source>
</evidence>
<sequence>MERCSLCGTPLETDETACSYCKHPVLKKIKTLDPPNPPSSSRRLLSFIIVFVIGLGSVGTWYGLTQTESTHTTLAPPVQASPIADWSDEMSAYNQTYSSEDPPAAYDVLKFVRQYTKTVPETATYSKTTDTLETFSAIQFATLETFHSEVAALQTIQAASDSPIPPRPHTVDFERFVSKGASFQIKTVETYQLTRSAGQHLVTYDVRYNVRLHTDHLQITHIVRTEVKA</sequence>
<accession>A0ABT6R4D6</accession>
<comment type="caution">
    <text evidence="2">The sequence shown here is derived from an EMBL/GenBank/DDBJ whole genome shotgun (WGS) entry which is preliminary data.</text>
</comment>
<keyword evidence="1" id="KW-0812">Transmembrane</keyword>
<evidence type="ECO:0000256" key="1">
    <source>
        <dbReference type="SAM" id="Phobius"/>
    </source>
</evidence>
<name>A0ABT6R4D6_9BACL</name>
<protein>
    <submittedName>
        <fullName evidence="2">Zinc ribbon domain-containing protein</fullName>
    </submittedName>
</protein>
<keyword evidence="1" id="KW-0472">Membrane</keyword>
<dbReference type="RefSeq" id="WP_282356827.1">
    <property type="nucleotide sequence ID" value="NZ_JASBQV010000022.1"/>
</dbReference>
<reference evidence="2 3" key="1">
    <citation type="submission" date="2023-04" db="EMBL/GenBank/DDBJ databases">
        <title>Antarctic isolates genomes.</title>
        <authorList>
            <person name="Dimov S.G."/>
        </authorList>
    </citation>
    <scope>NUCLEOTIDE SEQUENCE [LARGE SCALE GENOMIC DNA]</scope>
    <source>
        <strain evidence="2 3">AL19</strain>
    </source>
</reference>
<keyword evidence="3" id="KW-1185">Reference proteome</keyword>
<proteinExistence type="predicted"/>
<dbReference type="EMBL" id="JASBQV010000022">
    <property type="protein sequence ID" value="MDI3235819.1"/>
    <property type="molecule type" value="Genomic_DNA"/>
</dbReference>
<evidence type="ECO:0000313" key="3">
    <source>
        <dbReference type="Proteomes" id="UP001243286"/>
    </source>
</evidence>
<dbReference type="Proteomes" id="UP001243286">
    <property type="component" value="Unassembled WGS sequence"/>
</dbReference>
<keyword evidence="1" id="KW-1133">Transmembrane helix</keyword>
<organism evidence="2 3">
    <name type="scientific">Exiguobacterium antarcticum</name>
    <dbReference type="NCBI Taxonomy" id="132920"/>
    <lineage>
        <taxon>Bacteria</taxon>
        <taxon>Bacillati</taxon>
        <taxon>Bacillota</taxon>
        <taxon>Bacilli</taxon>
        <taxon>Bacillales</taxon>
        <taxon>Bacillales Family XII. Incertae Sedis</taxon>
        <taxon>Exiguobacterium</taxon>
    </lineage>
</organism>